<dbReference type="InterPro" id="IPR036551">
    <property type="entry name" value="Flavin_trans-like"/>
</dbReference>
<dbReference type="GO" id="GO:0003824">
    <property type="term" value="F:catalytic activity"/>
    <property type="evidence" value="ECO:0007669"/>
    <property type="project" value="InterPro"/>
</dbReference>
<dbReference type="EMBL" id="UINC01183417">
    <property type="protein sequence ID" value="SVD94180.1"/>
    <property type="molecule type" value="Genomic_DNA"/>
</dbReference>
<organism evidence="2">
    <name type="scientific">marine metagenome</name>
    <dbReference type="NCBI Taxonomy" id="408172"/>
    <lineage>
        <taxon>unclassified sequences</taxon>
        <taxon>metagenomes</taxon>
        <taxon>ecological metagenomes</taxon>
    </lineage>
</organism>
<protein>
    <recommendedName>
        <fullName evidence="1">Flavoprotein domain-containing protein</fullName>
    </recommendedName>
</protein>
<sequence length="116" mass="13015">MVWNYEPPQASSQKDREVENIGNHLVGKRIALMITGSISAYRCPDLVRDLRREGAEVQVYATREGLRYVSKEALEWCSLNPVIDHFSPEAEHLSDQNPLDAFLVAPASYSVINKAA</sequence>
<dbReference type="Gene3D" id="3.40.50.1950">
    <property type="entry name" value="Flavin prenyltransferase-like"/>
    <property type="match status" value="1"/>
</dbReference>
<feature type="domain" description="Flavoprotein" evidence="1">
    <location>
        <begin position="28"/>
        <end position="116"/>
    </location>
</feature>
<accession>A0A382ZFU8</accession>
<evidence type="ECO:0000313" key="2">
    <source>
        <dbReference type="EMBL" id="SVD94180.1"/>
    </source>
</evidence>
<dbReference type="AlphaFoldDB" id="A0A382ZFU8"/>
<dbReference type="SUPFAM" id="SSF52507">
    <property type="entry name" value="Homo-oligomeric flavin-containing Cys decarboxylases, HFCD"/>
    <property type="match status" value="1"/>
</dbReference>
<name>A0A382ZFU8_9ZZZZ</name>
<feature type="non-terminal residue" evidence="2">
    <location>
        <position position="116"/>
    </location>
</feature>
<dbReference type="Pfam" id="PF02441">
    <property type="entry name" value="Flavoprotein"/>
    <property type="match status" value="1"/>
</dbReference>
<evidence type="ECO:0000259" key="1">
    <source>
        <dbReference type="Pfam" id="PF02441"/>
    </source>
</evidence>
<gene>
    <name evidence="2" type="ORF">METZ01_LOCUS447034</name>
</gene>
<dbReference type="InterPro" id="IPR003382">
    <property type="entry name" value="Flavoprotein"/>
</dbReference>
<reference evidence="2" key="1">
    <citation type="submission" date="2018-05" db="EMBL/GenBank/DDBJ databases">
        <authorList>
            <person name="Lanie J.A."/>
            <person name="Ng W.-L."/>
            <person name="Kazmierczak K.M."/>
            <person name="Andrzejewski T.M."/>
            <person name="Davidsen T.M."/>
            <person name="Wayne K.J."/>
            <person name="Tettelin H."/>
            <person name="Glass J.I."/>
            <person name="Rusch D."/>
            <person name="Podicherti R."/>
            <person name="Tsui H.-C.T."/>
            <person name="Winkler M.E."/>
        </authorList>
    </citation>
    <scope>NUCLEOTIDE SEQUENCE</scope>
</reference>
<proteinExistence type="predicted"/>